<feature type="compositionally biased region" description="Low complexity" evidence="4">
    <location>
        <begin position="387"/>
        <end position="396"/>
    </location>
</feature>
<dbReference type="EMBL" id="KN835206">
    <property type="protein sequence ID" value="KIK43686.1"/>
    <property type="molecule type" value="Genomic_DNA"/>
</dbReference>
<dbReference type="Gene3D" id="2.130.10.10">
    <property type="entry name" value="YVTN repeat-like/Quinoprotein amine dehydrogenase"/>
    <property type="match status" value="2"/>
</dbReference>
<dbReference type="CDD" id="cd00200">
    <property type="entry name" value="WD40"/>
    <property type="match status" value="1"/>
</dbReference>
<feature type="repeat" description="WD" evidence="3">
    <location>
        <begin position="20"/>
        <end position="61"/>
    </location>
</feature>
<feature type="region of interest" description="Disordered" evidence="4">
    <location>
        <begin position="1"/>
        <end position="20"/>
    </location>
</feature>
<dbReference type="STRING" id="930992.A0A0D0APH5"/>
<evidence type="ECO:0000313" key="6">
    <source>
        <dbReference type="Proteomes" id="UP000054485"/>
    </source>
</evidence>
<name>A0A0D0APH5_9AGAM</name>
<evidence type="ECO:0000256" key="4">
    <source>
        <dbReference type="SAM" id="MobiDB-lite"/>
    </source>
</evidence>
<dbReference type="InterPro" id="IPR015943">
    <property type="entry name" value="WD40/YVTN_repeat-like_dom_sf"/>
</dbReference>
<evidence type="ECO:0000256" key="3">
    <source>
        <dbReference type="PROSITE-ProRule" id="PRU00221"/>
    </source>
</evidence>
<dbReference type="OrthoDB" id="538223at2759"/>
<dbReference type="PANTHER" id="PTHR19848:SF8">
    <property type="entry name" value="F-BOX AND WD REPEAT DOMAIN CONTAINING 7"/>
    <property type="match status" value="1"/>
</dbReference>
<dbReference type="Pfam" id="PF00400">
    <property type="entry name" value="WD40"/>
    <property type="match status" value="6"/>
</dbReference>
<protein>
    <recommendedName>
        <fullName evidence="7">WD40 repeat-like protein</fullName>
    </recommendedName>
</protein>
<sequence>MAYRAPDKRDTSAVKPQRKIAGQKEEAWGILYLPDGRRTITCSDDASLRVWDLESGKQEGENWEDKGCGTVWAIALSPGGKEVASGSDDGIVRLWDIKTGKNTARWTGHSWGVSSLCWSPDGGRLISGSYDGTARVWNVERGETIFEPIKTGHMYVRTVHYAPDATMIATGGHNGVDESSVKLWDGKTGELLKTLKGDTLAGEVLCLAWSSDVNTLIFGSLNVNGESIRKFDTASGTQTAVLEGHQHLVKVLSLSPNSRILASASSDKTTRLWNIENNQPIGPPLLHEGAVRSAAFSPDGKLLATVCGDHHIYTWDVASIIKEAGLGRLLTASAPKVGDKPILEPDATRRNQKLTDAHRLPPGFFNDAHVGPSATRRPPPRHGRGSGTTPSSSSRTILGRLSSLFPHSHHITPRVVEVPTVQDRKALYVSPPRQKKQLLQGAHAQGQSHGQASSSCPPVTSATATSSTSAAAGTTPASATATPSHPAVAAGNLSLWTRIVLFVCCVSVDYTNGNHR</sequence>
<keyword evidence="1 3" id="KW-0853">WD repeat</keyword>
<reference evidence="5 6" key="1">
    <citation type="submission" date="2014-04" db="EMBL/GenBank/DDBJ databases">
        <authorList>
            <consortium name="DOE Joint Genome Institute"/>
            <person name="Kuo A."/>
            <person name="Ruytinx J."/>
            <person name="Rineau F."/>
            <person name="Colpaert J."/>
            <person name="Kohler A."/>
            <person name="Nagy L.G."/>
            <person name="Floudas D."/>
            <person name="Copeland A."/>
            <person name="Barry K.W."/>
            <person name="Cichocki N."/>
            <person name="Veneault-Fourrey C."/>
            <person name="LaButti K."/>
            <person name="Lindquist E.A."/>
            <person name="Lipzen A."/>
            <person name="Lundell T."/>
            <person name="Morin E."/>
            <person name="Murat C."/>
            <person name="Sun H."/>
            <person name="Tunlid A."/>
            <person name="Henrissat B."/>
            <person name="Grigoriev I.V."/>
            <person name="Hibbett D.S."/>
            <person name="Martin F."/>
            <person name="Nordberg H.P."/>
            <person name="Cantor M.N."/>
            <person name="Hua S.X."/>
        </authorList>
    </citation>
    <scope>NUCLEOTIDE SEQUENCE [LARGE SCALE GENOMIC DNA]</scope>
    <source>
        <strain evidence="5 6">UH-Slu-Lm8-n1</strain>
    </source>
</reference>
<dbReference type="HOGENOM" id="CLU_000288_57_37_1"/>
<organism evidence="5 6">
    <name type="scientific">Suillus luteus UH-Slu-Lm8-n1</name>
    <dbReference type="NCBI Taxonomy" id="930992"/>
    <lineage>
        <taxon>Eukaryota</taxon>
        <taxon>Fungi</taxon>
        <taxon>Dikarya</taxon>
        <taxon>Basidiomycota</taxon>
        <taxon>Agaricomycotina</taxon>
        <taxon>Agaricomycetes</taxon>
        <taxon>Agaricomycetidae</taxon>
        <taxon>Boletales</taxon>
        <taxon>Suillineae</taxon>
        <taxon>Suillaceae</taxon>
        <taxon>Suillus</taxon>
    </lineage>
</organism>
<reference evidence="6" key="2">
    <citation type="submission" date="2015-01" db="EMBL/GenBank/DDBJ databases">
        <title>Evolutionary Origins and Diversification of the Mycorrhizal Mutualists.</title>
        <authorList>
            <consortium name="DOE Joint Genome Institute"/>
            <consortium name="Mycorrhizal Genomics Consortium"/>
            <person name="Kohler A."/>
            <person name="Kuo A."/>
            <person name="Nagy L.G."/>
            <person name="Floudas D."/>
            <person name="Copeland A."/>
            <person name="Barry K.W."/>
            <person name="Cichocki N."/>
            <person name="Veneault-Fourrey C."/>
            <person name="LaButti K."/>
            <person name="Lindquist E.A."/>
            <person name="Lipzen A."/>
            <person name="Lundell T."/>
            <person name="Morin E."/>
            <person name="Murat C."/>
            <person name="Riley R."/>
            <person name="Ohm R."/>
            <person name="Sun H."/>
            <person name="Tunlid A."/>
            <person name="Henrissat B."/>
            <person name="Grigoriev I.V."/>
            <person name="Hibbett D.S."/>
            <person name="Martin F."/>
        </authorList>
    </citation>
    <scope>NUCLEOTIDE SEQUENCE [LARGE SCALE GENOMIC DNA]</scope>
    <source>
        <strain evidence="6">UH-Slu-Lm8-n1</strain>
    </source>
</reference>
<feature type="region of interest" description="Disordered" evidence="4">
    <location>
        <begin position="434"/>
        <end position="485"/>
    </location>
</feature>
<dbReference type="PRINTS" id="PR00320">
    <property type="entry name" value="GPROTEINBRPT"/>
</dbReference>
<evidence type="ECO:0000256" key="2">
    <source>
        <dbReference type="ARBA" id="ARBA00022737"/>
    </source>
</evidence>
<evidence type="ECO:0000313" key="5">
    <source>
        <dbReference type="EMBL" id="KIK43686.1"/>
    </source>
</evidence>
<dbReference type="InterPro" id="IPR001680">
    <property type="entry name" value="WD40_rpt"/>
</dbReference>
<dbReference type="AlphaFoldDB" id="A0A0D0APH5"/>
<dbReference type="SUPFAM" id="SSF50978">
    <property type="entry name" value="WD40 repeat-like"/>
    <property type="match status" value="1"/>
</dbReference>
<dbReference type="PROSITE" id="PS00678">
    <property type="entry name" value="WD_REPEATS_1"/>
    <property type="match status" value="5"/>
</dbReference>
<dbReference type="InterPro" id="IPR019775">
    <property type="entry name" value="WD40_repeat_CS"/>
</dbReference>
<feature type="compositionally biased region" description="Basic and acidic residues" evidence="4">
    <location>
        <begin position="337"/>
        <end position="359"/>
    </location>
</feature>
<keyword evidence="2" id="KW-0677">Repeat</keyword>
<feature type="repeat" description="WD" evidence="3">
    <location>
        <begin position="242"/>
        <end position="283"/>
    </location>
</feature>
<feature type="compositionally biased region" description="Low complexity" evidence="4">
    <location>
        <begin position="440"/>
        <end position="485"/>
    </location>
</feature>
<feature type="repeat" description="WD" evidence="3">
    <location>
        <begin position="71"/>
        <end position="105"/>
    </location>
</feature>
<dbReference type="SMART" id="SM00320">
    <property type="entry name" value="WD40"/>
    <property type="match status" value="7"/>
</dbReference>
<feature type="repeat" description="WD" evidence="3">
    <location>
        <begin position="106"/>
        <end position="147"/>
    </location>
</feature>
<accession>A0A0D0APH5</accession>
<feature type="compositionally biased region" description="Basic and acidic residues" evidence="4">
    <location>
        <begin position="1"/>
        <end position="12"/>
    </location>
</feature>
<evidence type="ECO:0000256" key="1">
    <source>
        <dbReference type="ARBA" id="ARBA00022574"/>
    </source>
</evidence>
<dbReference type="Proteomes" id="UP000054485">
    <property type="component" value="Unassembled WGS sequence"/>
</dbReference>
<keyword evidence="6" id="KW-1185">Reference proteome</keyword>
<proteinExistence type="predicted"/>
<dbReference type="PROSITE" id="PS50082">
    <property type="entry name" value="WD_REPEATS_2"/>
    <property type="match status" value="5"/>
</dbReference>
<feature type="repeat" description="WD" evidence="3">
    <location>
        <begin position="287"/>
        <end position="319"/>
    </location>
</feature>
<evidence type="ECO:0008006" key="7">
    <source>
        <dbReference type="Google" id="ProtNLM"/>
    </source>
</evidence>
<dbReference type="InterPro" id="IPR036322">
    <property type="entry name" value="WD40_repeat_dom_sf"/>
</dbReference>
<dbReference type="InterPro" id="IPR020472">
    <property type="entry name" value="WD40_PAC1"/>
</dbReference>
<dbReference type="PANTHER" id="PTHR19848">
    <property type="entry name" value="WD40 REPEAT PROTEIN"/>
    <property type="match status" value="1"/>
</dbReference>
<feature type="region of interest" description="Disordered" evidence="4">
    <location>
        <begin position="337"/>
        <end position="396"/>
    </location>
</feature>
<gene>
    <name evidence="5" type="ORF">CY34DRAFT_11538</name>
</gene>
<dbReference type="PROSITE" id="PS50294">
    <property type="entry name" value="WD_REPEATS_REGION"/>
    <property type="match status" value="5"/>
</dbReference>
<dbReference type="InParanoid" id="A0A0D0APH5"/>